<dbReference type="EMBL" id="JQEC01000071">
    <property type="protein sequence ID" value="KGJ87752.1"/>
    <property type="molecule type" value="Genomic_DNA"/>
</dbReference>
<organism evidence="1 2">
    <name type="scientific">Colwellia psychrerythraea</name>
    <name type="common">Vibrio psychroerythus</name>
    <dbReference type="NCBI Taxonomy" id="28229"/>
    <lineage>
        <taxon>Bacteria</taxon>
        <taxon>Pseudomonadati</taxon>
        <taxon>Pseudomonadota</taxon>
        <taxon>Gammaproteobacteria</taxon>
        <taxon>Alteromonadales</taxon>
        <taxon>Colwelliaceae</taxon>
        <taxon>Colwellia</taxon>
    </lineage>
</organism>
<reference evidence="1 2" key="1">
    <citation type="submission" date="2014-08" db="EMBL/GenBank/DDBJ databases">
        <title>Genomic and Phenotypic Diversity of Colwellia psychrerythraea strains from Disparate Marine Basins.</title>
        <authorList>
            <person name="Techtmann S.M."/>
            <person name="Stelling S.C."/>
            <person name="Utturkar S.M."/>
            <person name="Alshibli N."/>
            <person name="Harris A."/>
            <person name="Brown S.D."/>
            <person name="Hazen T.C."/>
        </authorList>
    </citation>
    <scope>NUCLEOTIDE SEQUENCE [LARGE SCALE GENOMIC DNA]</scope>
    <source>
        <strain evidence="1 2">GAB14E</strain>
    </source>
</reference>
<name>A0A099KCJ5_COLPS</name>
<sequence length="65" mass="7537">MSNNSNFSNRRMIMPAELLSLYKSNNQITDHCIDVVEQNHEQNLALLTEQFGEQEDNAMYVLGYN</sequence>
<accession>A0A099KCJ5</accession>
<dbReference type="RefSeq" id="WP_156115799.1">
    <property type="nucleotide sequence ID" value="NZ_JQEC01000071.1"/>
</dbReference>
<gene>
    <name evidence="1" type="ORF">GAB14E_4430</name>
</gene>
<evidence type="ECO:0000313" key="1">
    <source>
        <dbReference type="EMBL" id="KGJ87752.1"/>
    </source>
</evidence>
<dbReference type="PATRIC" id="fig|28229.3.peg.4412"/>
<proteinExistence type="predicted"/>
<evidence type="ECO:0000313" key="2">
    <source>
        <dbReference type="Proteomes" id="UP000029868"/>
    </source>
</evidence>
<dbReference type="AlphaFoldDB" id="A0A099KCJ5"/>
<dbReference type="Proteomes" id="UP000029868">
    <property type="component" value="Unassembled WGS sequence"/>
</dbReference>
<dbReference type="OrthoDB" id="6228697at2"/>
<protein>
    <submittedName>
        <fullName evidence="1">Uncharacterized protein</fullName>
    </submittedName>
</protein>
<comment type="caution">
    <text evidence="1">The sequence shown here is derived from an EMBL/GenBank/DDBJ whole genome shotgun (WGS) entry which is preliminary data.</text>
</comment>